<dbReference type="Proteomes" id="UP000756703">
    <property type="component" value="Unassembled WGS sequence"/>
</dbReference>
<feature type="transmembrane region" description="Helical" evidence="8">
    <location>
        <begin position="188"/>
        <end position="219"/>
    </location>
</feature>
<dbReference type="EMBL" id="JACQMI010000005">
    <property type="protein sequence ID" value="MBI4132614.1"/>
    <property type="molecule type" value="Genomic_DNA"/>
</dbReference>
<dbReference type="PANTHER" id="PTHR33908:SF3">
    <property type="entry name" value="UNDECAPRENYL PHOSPHATE-ALPHA-4-AMINO-4-DEOXY-L-ARABINOSE ARABINOSYL TRANSFERASE"/>
    <property type="match status" value="1"/>
</dbReference>
<evidence type="ECO:0000256" key="1">
    <source>
        <dbReference type="ARBA" id="ARBA00004651"/>
    </source>
</evidence>
<feature type="transmembrane region" description="Helical" evidence="8">
    <location>
        <begin position="382"/>
        <end position="403"/>
    </location>
</feature>
<evidence type="ECO:0000256" key="3">
    <source>
        <dbReference type="ARBA" id="ARBA00022676"/>
    </source>
</evidence>
<keyword evidence="6 8" id="KW-1133">Transmembrane helix</keyword>
<accession>A0A933DTF1</accession>
<reference evidence="10" key="1">
    <citation type="submission" date="2020-07" db="EMBL/GenBank/DDBJ databases">
        <title>Huge and variable diversity of episymbiotic CPR bacteria and DPANN archaea in groundwater ecosystems.</title>
        <authorList>
            <person name="He C.Y."/>
            <person name="Keren R."/>
            <person name="Whittaker M."/>
            <person name="Farag I.F."/>
            <person name="Doudna J."/>
            <person name="Cate J.H.D."/>
            <person name="Banfield J.F."/>
        </authorList>
    </citation>
    <scope>NUCLEOTIDE SEQUENCE</scope>
    <source>
        <strain evidence="10">NC_groundwater_1225_Ag_S-0.1um_56_177</strain>
    </source>
</reference>
<feature type="transmembrane region" description="Helical" evidence="8">
    <location>
        <begin position="295"/>
        <end position="317"/>
    </location>
</feature>
<dbReference type="Pfam" id="PF13231">
    <property type="entry name" value="PMT_2"/>
    <property type="match status" value="1"/>
</dbReference>
<evidence type="ECO:0000256" key="8">
    <source>
        <dbReference type="SAM" id="Phobius"/>
    </source>
</evidence>
<feature type="transmembrane region" description="Helical" evidence="8">
    <location>
        <begin position="7"/>
        <end position="24"/>
    </location>
</feature>
<dbReference type="GO" id="GO:0016763">
    <property type="term" value="F:pentosyltransferase activity"/>
    <property type="evidence" value="ECO:0007669"/>
    <property type="project" value="TreeGrafter"/>
</dbReference>
<feature type="transmembrane region" description="Helical" evidence="8">
    <location>
        <begin position="329"/>
        <end position="347"/>
    </location>
</feature>
<keyword evidence="7 8" id="KW-0472">Membrane</keyword>
<name>A0A933DTF1_9BACT</name>
<comment type="subcellular location">
    <subcellularLocation>
        <location evidence="1">Cell membrane</location>
        <topology evidence="1">Multi-pass membrane protein</topology>
    </subcellularLocation>
</comment>
<evidence type="ECO:0000259" key="9">
    <source>
        <dbReference type="Pfam" id="PF13231"/>
    </source>
</evidence>
<keyword evidence="3" id="KW-0328">Glycosyltransferase</keyword>
<evidence type="ECO:0000313" key="10">
    <source>
        <dbReference type="EMBL" id="MBI4132614.1"/>
    </source>
</evidence>
<dbReference type="InterPro" id="IPR050297">
    <property type="entry name" value="LipidA_mod_glycosyltrf_83"/>
</dbReference>
<feature type="transmembrane region" description="Helical" evidence="8">
    <location>
        <begin position="353"/>
        <end position="370"/>
    </location>
</feature>
<dbReference type="InterPro" id="IPR038731">
    <property type="entry name" value="RgtA/B/C-like"/>
</dbReference>
<dbReference type="GO" id="GO:0010041">
    <property type="term" value="P:response to iron(III) ion"/>
    <property type="evidence" value="ECO:0007669"/>
    <property type="project" value="TreeGrafter"/>
</dbReference>
<evidence type="ECO:0000256" key="4">
    <source>
        <dbReference type="ARBA" id="ARBA00022679"/>
    </source>
</evidence>
<keyword evidence="5 8" id="KW-0812">Transmembrane</keyword>
<evidence type="ECO:0000256" key="2">
    <source>
        <dbReference type="ARBA" id="ARBA00022475"/>
    </source>
</evidence>
<organism evidence="10 11">
    <name type="scientific">Candidatus Sungiibacteriota bacterium</name>
    <dbReference type="NCBI Taxonomy" id="2750080"/>
    <lineage>
        <taxon>Bacteria</taxon>
        <taxon>Candidatus Sungiibacteriota</taxon>
    </lineage>
</organism>
<evidence type="ECO:0000256" key="7">
    <source>
        <dbReference type="ARBA" id="ARBA00023136"/>
    </source>
</evidence>
<evidence type="ECO:0000256" key="6">
    <source>
        <dbReference type="ARBA" id="ARBA00022989"/>
    </source>
</evidence>
<feature type="domain" description="Glycosyltransferase RgtA/B/C/D-like" evidence="9">
    <location>
        <begin position="71"/>
        <end position="165"/>
    </location>
</feature>
<keyword evidence="2" id="KW-1003">Cell membrane</keyword>
<evidence type="ECO:0000313" key="11">
    <source>
        <dbReference type="Proteomes" id="UP000756703"/>
    </source>
</evidence>
<feature type="transmembrane region" description="Helical" evidence="8">
    <location>
        <begin position="119"/>
        <end position="138"/>
    </location>
</feature>
<sequence length="583" mass="65596">MRKNRPPLIGIIVIAAAFSFWALGRNDIVTDESSYATRAIGLVDFDFGIEQPTPWQWVDEIPWWMHLSFHDHPPLVFLTQHFSMRLFGETPFAVRLPSALAGVTSVLLLYLIGKRLYSAPVGLASAALFAVTVNHVWISRVGLQESILIALMLAATHCFLRAVTPRTSVSIGHPIDTVRLEAPASSPWWLVAAATFLGLAFLAKYLALILIPIFATIFWLQRKRSAPITAFYFLLSIFCFLVIASPVVIYNIQLYRNFGHFDFQFSLLFGQDVQAWQSRPGQESLGSLGNRIAHLIPWLIGANSPYFLLLSAGGLLLAGWKTLRRRTTLHIPLAIIILWLVPFLVFVGPAYRFLTIATPWLAIAAGYGAVQVYQRLRLNWRIAWLALAAFAAFAAFEGFYSYASVIAASPIGKNPWTYSRLRDENSTWGFNQLEEYVAGELDGKMPEVAITFQYQFAREILGRAVAANRAKGLETVPIGIVYNGNMNTSAELWTFLRRITYQGWPITNAEIFRNDDGREFLQQSGVKKIYFFNSTASVLQDRFRTPAPDGDIIEQELKRKGAVAKEIKNPRGETAFRVYQFKL</sequence>
<keyword evidence="4" id="KW-0808">Transferase</keyword>
<feature type="transmembrane region" description="Helical" evidence="8">
    <location>
        <begin position="231"/>
        <end position="252"/>
    </location>
</feature>
<evidence type="ECO:0000256" key="5">
    <source>
        <dbReference type="ARBA" id="ARBA00022692"/>
    </source>
</evidence>
<comment type="caution">
    <text evidence="10">The sequence shown here is derived from an EMBL/GenBank/DDBJ whole genome shotgun (WGS) entry which is preliminary data.</text>
</comment>
<dbReference type="GO" id="GO:0005886">
    <property type="term" value="C:plasma membrane"/>
    <property type="evidence" value="ECO:0007669"/>
    <property type="project" value="UniProtKB-SubCell"/>
</dbReference>
<gene>
    <name evidence="10" type="ORF">HY473_00745</name>
</gene>
<dbReference type="PANTHER" id="PTHR33908">
    <property type="entry name" value="MANNOSYLTRANSFERASE YKCB-RELATED"/>
    <property type="match status" value="1"/>
</dbReference>
<dbReference type="AlphaFoldDB" id="A0A933DTF1"/>
<protein>
    <submittedName>
        <fullName evidence="10">Glycosyltransferase family 39 protein</fullName>
    </submittedName>
</protein>
<proteinExistence type="predicted"/>
<dbReference type="GO" id="GO:0009103">
    <property type="term" value="P:lipopolysaccharide biosynthetic process"/>
    <property type="evidence" value="ECO:0007669"/>
    <property type="project" value="UniProtKB-ARBA"/>
</dbReference>
<feature type="transmembrane region" description="Helical" evidence="8">
    <location>
        <begin position="92"/>
        <end position="112"/>
    </location>
</feature>